<evidence type="ECO:0000259" key="13">
    <source>
        <dbReference type="Pfam" id="PF01408"/>
    </source>
</evidence>
<dbReference type="Pfam" id="PF01408">
    <property type="entry name" value="GFO_IDH_MocA"/>
    <property type="match status" value="1"/>
</dbReference>
<evidence type="ECO:0000313" key="16">
    <source>
        <dbReference type="Proteomes" id="UP000472268"/>
    </source>
</evidence>
<dbReference type="InterPro" id="IPR055170">
    <property type="entry name" value="GFO_IDH_MocA-like_dom"/>
</dbReference>
<accession>A0A673V871</accession>
<reference evidence="15" key="3">
    <citation type="submission" date="2025-09" db="UniProtKB">
        <authorList>
            <consortium name="Ensembl"/>
        </authorList>
    </citation>
    <scope>IDENTIFICATION</scope>
</reference>
<evidence type="ECO:0000256" key="4">
    <source>
        <dbReference type="ARBA" id="ARBA00023002"/>
    </source>
</evidence>
<dbReference type="Pfam" id="PF22725">
    <property type="entry name" value="GFO_IDH_MocA_C3"/>
    <property type="match status" value="1"/>
</dbReference>
<feature type="domain" description="GFO/IDH/MocA-like oxidoreductase" evidence="14">
    <location>
        <begin position="133"/>
        <end position="247"/>
    </location>
</feature>
<organism evidence="15 16">
    <name type="scientific">Suricata suricatta</name>
    <name type="common">Meerkat</name>
    <dbReference type="NCBI Taxonomy" id="37032"/>
    <lineage>
        <taxon>Eukaryota</taxon>
        <taxon>Metazoa</taxon>
        <taxon>Chordata</taxon>
        <taxon>Craniata</taxon>
        <taxon>Vertebrata</taxon>
        <taxon>Euteleostomi</taxon>
        <taxon>Mammalia</taxon>
        <taxon>Eutheria</taxon>
        <taxon>Laurasiatheria</taxon>
        <taxon>Carnivora</taxon>
        <taxon>Feliformia</taxon>
        <taxon>Herpestidae</taxon>
        <taxon>Suricata</taxon>
    </lineage>
</organism>
<dbReference type="EC" id="1.3.1.20" evidence="5"/>
<proteinExistence type="inferred from homology"/>
<dbReference type="Gene3D" id="3.40.50.720">
    <property type="entry name" value="NAD(P)-binding Rossmann-like Domain"/>
    <property type="match status" value="1"/>
</dbReference>
<evidence type="ECO:0000256" key="1">
    <source>
        <dbReference type="ARBA" id="ARBA00010928"/>
    </source>
</evidence>
<evidence type="ECO:0000256" key="7">
    <source>
        <dbReference type="ARBA" id="ARBA00040603"/>
    </source>
</evidence>
<dbReference type="InterPro" id="IPR050984">
    <property type="entry name" value="Gfo/Idh/MocA_domain"/>
</dbReference>
<gene>
    <name evidence="15" type="primary">DHDH</name>
</gene>
<evidence type="ECO:0000259" key="14">
    <source>
        <dbReference type="Pfam" id="PF22725"/>
    </source>
</evidence>
<keyword evidence="16" id="KW-1185">Reference proteome</keyword>
<evidence type="ECO:0000256" key="3">
    <source>
        <dbReference type="ARBA" id="ARBA00022857"/>
    </source>
</evidence>
<dbReference type="AlphaFoldDB" id="A0A673V871"/>
<evidence type="ECO:0000256" key="2">
    <source>
        <dbReference type="ARBA" id="ARBA00011738"/>
    </source>
</evidence>
<evidence type="ECO:0000256" key="11">
    <source>
        <dbReference type="ARBA" id="ARBA00047423"/>
    </source>
</evidence>
<evidence type="ECO:0000256" key="9">
    <source>
        <dbReference type="ARBA" id="ARBA00042988"/>
    </source>
</evidence>
<dbReference type="Gene3D" id="3.30.360.10">
    <property type="entry name" value="Dihydrodipicolinate Reductase, domain 2"/>
    <property type="match status" value="1"/>
</dbReference>
<dbReference type="Ensembl" id="ENSSSUT00005038621.1">
    <property type="protein sequence ID" value="ENSSSUP00005033883.1"/>
    <property type="gene ID" value="ENSSSUG00005021777.1"/>
</dbReference>
<name>A0A673V871_SURSU</name>
<reference evidence="15" key="2">
    <citation type="submission" date="2025-08" db="UniProtKB">
        <authorList>
            <consortium name="Ensembl"/>
        </authorList>
    </citation>
    <scope>IDENTIFICATION</scope>
</reference>
<dbReference type="PANTHER" id="PTHR22604:SF105">
    <property type="entry name" value="TRANS-1,2-DIHYDROBENZENE-1,2-DIOL DEHYDROGENASE"/>
    <property type="match status" value="1"/>
</dbReference>
<keyword evidence="3" id="KW-0521">NADP</keyword>
<comment type="catalytic activity">
    <reaction evidence="12">
        <text>D-xylose + NADP(+) = D-xylono-1,5-lactone + NADPH + H(+)</text>
        <dbReference type="Rhea" id="RHEA:22000"/>
        <dbReference type="ChEBI" id="CHEBI:15378"/>
        <dbReference type="ChEBI" id="CHEBI:15867"/>
        <dbReference type="ChEBI" id="CHEBI:53455"/>
        <dbReference type="ChEBI" id="CHEBI:57783"/>
        <dbReference type="ChEBI" id="CHEBI:58349"/>
        <dbReference type="EC" id="1.1.1.179"/>
    </reaction>
</comment>
<reference evidence="15 16" key="1">
    <citation type="submission" date="2019-05" db="EMBL/GenBank/DDBJ databases">
        <title>A Chromosome-scale Meerkat (S. suricatta) Genome Assembly.</title>
        <authorList>
            <person name="Dudchenko O."/>
            <person name="Lieberman Aiden E."/>
            <person name="Tung J."/>
            <person name="Barreiro L.B."/>
            <person name="Clutton-Brock T.H."/>
        </authorList>
    </citation>
    <scope>NUCLEOTIDE SEQUENCE [LARGE SCALE GENOMIC DNA]</scope>
</reference>
<dbReference type="GO" id="GO:0000166">
    <property type="term" value="F:nucleotide binding"/>
    <property type="evidence" value="ECO:0007669"/>
    <property type="project" value="InterPro"/>
</dbReference>
<dbReference type="InterPro" id="IPR000683">
    <property type="entry name" value="Gfo/Idh/MocA-like_OxRdtase_N"/>
</dbReference>
<dbReference type="GO" id="GO:0047115">
    <property type="term" value="F:trans-1,2-dihydrobenzene-1,2-diol dehydrogenase activity"/>
    <property type="evidence" value="ECO:0007669"/>
    <property type="project" value="UniProtKB-EC"/>
</dbReference>
<evidence type="ECO:0000256" key="10">
    <source>
        <dbReference type="ARBA" id="ARBA00043025"/>
    </source>
</evidence>
<comment type="similarity">
    <text evidence="1">Belongs to the Gfo/Idh/MocA family.</text>
</comment>
<dbReference type="SUPFAM" id="SSF55347">
    <property type="entry name" value="Glyceraldehyde-3-phosphate dehydrogenase-like, C-terminal domain"/>
    <property type="match status" value="1"/>
</dbReference>
<feature type="domain" description="Gfo/Idh/MocA-like oxidoreductase N-terminal" evidence="13">
    <location>
        <begin position="3"/>
        <end position="121"/>
    </location>
</feature>
<evidence type="ECO:0000313" key="15">
    <source>
        <dbReference type="Ensembl" id="ENSSSUP00005033883.1"/>
    </source>
</evidence>
<evidence type="ECO:0000256" key="12">
    <source>
        <dbReference type="ARBA" id="ARBA00049233"/>
    </source>
</evidence>
<dbReference type="InterPro" id="IPR036291">
    <property type="entry name" value="NAD(P)-bd_dom_sf"/>
</dbReference>
<evidence type="ECO:0000256" key="8">
    <source>
        <dbReference type="ARBA" id="ARBA00042926"/>
    </source>
</evidence>
<dbReference type="PANTHER" id="PTHR22604">
    <property type="entry name" value="OXIDOREDUCTASES"/>
    <property type="match status" value="1"/>
</dbReference>
<dbReference type="GO" id="GO:0047837">
    <property type="term" value="F:D-xylose 1-dehydrogenase (NADP+) activity"/>
    <property type="evidence" value="ECO:0007669"/>
    <property type="project" value="UniProtKB-EC"/>
</dbReference>
<dbReference type="GO" id="GO:0042843">
    <property type="term" value="P:D-xylose catabolic process"/>
    <property type="evidence" value="ECO:0007669"/>
    <property type="project" value="TreeGrafter"/>
</dbReference>
<dbReference type="SUPFAM" id="SSF51735">
    <property type="entry name" value="NAD(P)-binding Rossmann-fold domains"/>
    <property type="match status" value="1"/>
</dbReference>
<comment type="subunit">
    <text evidence="2">Homodimer.</text>
</comment>
<dbReference type="Proteomes" id="UP000472268">
    <property type="component" value="Chromosome 16"/>
</dbReference>
<evidence type="ECO:0000256" key="5">
    <source>
        <dbReference type="ARBA" id="ARBA00038853"/>
    </source>
</evidence>
<dbReference type="FunFam" id="3.40.50.720:FF:000269">
    <property type="entry name" value="Trans-1,2-dihydrobenzene-1,2-diol dehydrogenase"/>
    <property type="match status" value="1"/>
</dbReference>
<evidence type="ECO:0000256" key="6">
    <source>
        <dbReference type="ARBA" id="ARBA00038984"/>
    </source>
</evidence>
<dbReference type="EC" id="1.1.1.179" evidence="6"/>
<sequence length="410" mass="45043">MALRWGIVSAGLISSDFTTALRTLPRSEHQVVAVAARDLSRAKEFARKYDIPKAYGSYEELAKDPNVEVAYIGTQHPQHRAAVLLCLAAGKAVLCEKPMGVNAAEVREMVAEARSRGLFLMEAIWTRFFPAMEALKSAVSQGTLGELRVARAEFGKDLTHVPRAVDWAQAGGGLLDIGIYCIQFISMVFGGQKPEKIVAMGRRHETGVDDTVSVLLQYPGGVHGCFTCSITAELSNVASVSGTKGMAQVRHDRPRQGRPKCWEPWPVVTGVARCDCWSWCGQNRPLPTSLWDGFGPRLLPDRELSLPGILRPQEKPLLAVLRGQLWPLGQLPGRDLSRTKERLRWASWGPVARKKSCSKRKSLDLAPDLNCKVWTSPQATSLFPVWPGLGCGNDRGFPGLWGPELKSPSR</sequence>
<protein>
    <recommendedName>
        <fullName evidence="7">Trans-1,2-dihydrobenzene-1,2-diol dehydrogenase</fullName>
        <ecNumber evidence="6">1.1.1.179</ecNumber>
        <ecNumber evidence="5">1.3.1.20</ecNumber>
    </recommendedName>
    <alternativeName>
        <fullName evidence="10">D-xylose 1-dehydrogenase</fullName>
    </alternativeName>
    <alternativeName>
        <fullName evidence="9">D-xylose-NADP dehydrogenase</fullName>
    </alternativeName>
    <alternativeName>
        <fullName evidence="8">Dimeric dihydrodiol dehydrogenase</fullName>
    </alternativeName>
</protein>
<keyword evidence="4" id="KW-0560">Oxidoreductase</keyword>
<comment type="catalytic activity">
    <reaction evidence="11">
        <text>(1R,2R)-1,2-dihydrobenzene-1,2-diol + NADP(+) = catechol + NADPH + H(+)</text>
        <dbReference type="Rhea" id="RHEA:16729"/>
        <dbReference type="ChEBI" id="CHEBI:10702"/>
        <dbReference type="ChEBI" id="CHEBI:15378"/>
        <dbReference type="ChEBI" id="CHEBI:18135"/>
        <dbReference type="ChEBI" id="CHEBI:57783"/>
        <dbReference type="ChEBI" id="CHEBI:58349"/>
        <dbReference type="EC" id="1.3.1.20"/>
    </reaction>
</comment>